<comment type="caution">
    <text evidence="1">The sequence shown here is derived from an EMBL/GenBank/DDBJ whole genome shotgun (WGS) entry which is preliminary data.</text>
</comment>
<proteinExistence type="predicted"/>
<reference evidence="1" key="2">
    <citation type="journal article" date="2020" name="Nat. Commun.">
        <title>Large-scale genome sequencing of mycorrhizal fungi provides insights into the early evolution of symbiotic traits.</title>
        <authorList>
            <person name="Miyauchi S."/>
            <person name="Kiss E."/>
            <person name="Kuo A."/>
            <person name="Drula E."/>
            <person name="Kohler A."/>
            <person name="Sanchez-Garcia M."/>
            <person name="Morin E."/>
            <person name="Andreopoulos B."/>
            <person name="Barry K.W."/>
            <person name="Bonito G."/>
            <person name="Buee M."/>
            <person name="Carver A."/>
            <person name="Chen C."/>
            <person name="Cichocki N."/>
            <person name="Clum A."/>
            <person name="Culley D."/>
            <person name="Crous P.W."/>
            <person name="Fauchery L."/>
            <person name="Girlanda M."/>
            <person name="Hayes R.D."/>
            <person name="Keri Z."/>
            <person name="LaButti K."/>
            <person name="Lipzen A."/>
            <person name="Lombard V."/>
            <person name="Magnuson J."/>
            <person name="Maillard F."/>
            <person name="Murat C."/>
            <person name="Nolan M."/>
            <person name="Ohm R.A."/>
            <person name="Pangilinan J."/>
            <person name="Pereira M.F."/>
            <person name="Perotto S."/>
            <person name="Peter M."/>
            <person name="Pfister S."/>
            <person name="Riley R."/>
            <person name="Sitrit Y."/>
            <person name="Stielow J.B."/>
            <person name="Szollosi G."/>
            <person name="Zifcakova L."/>
            <person name="Stursova M."/>
            <person name="Spatafora J.W."/>
            <person name="Tedersoo L."/>
            <person name="Vaario L.M."/>
            <person name="Yamada A."/>
            <person name="Yan M."/>
            <person name="Wang P."/>
            <person name="Xu J."/>
            <person name="Bruns T."/>
            <person name="Baldrian P."/>
            <person name="Vilgalys R."/>
            <person name="Dunand C."/>
            <person name="Henrissat B."/>
            <person name="Grigoriev I.V."/>
            <person name="Hibbett D."/>
            <person name="Nagy L.G."/>
            <person name="Martin F.M."/>
        </authorList>
    </citation>
    <scope>NUCLEOTIDE SEQUENCE</scope>
    <source>
        <strain evidence="1">P2</strain>
    </source>
</reference>
<protein>
    <submittedName>
        <fullName evidence="1">Uncharacterized protein</fullName>
    </submittedName>
</protein>
<gene>
    <name evidence="1" type="ORF">BDM02DRAFT_3254809</name>
</gene>
<dbReference type="Proteomes" id="UP000886501">
    <property type="component" value="Unassembled WGS sequence"/>
</dbReference>
<evidence type="ECO:0000313" key="2">
    <source>
        <dbReference type="Proteomes" id="UP000886501"/>
    </source>
</evidence>
<accession>A0ACB6ZBG4</accession>
<evidence type="ECO:0000313" key="1">
    <source>
        <dbReference type="EMBL" id="KAF9646725.1"/>
    </source>
</evidence>
<keyword evidence="2" id="KW-1185">Reference proteome</keyword>
<reference evidence="1" key="1">
    <citation type="submission" date="2019-10" db="EMBL/GenBank/DDBJ databases">
        <authorList>
            <consortium name="DOE Joint Genome Institute"/>
            <person name="Kuo A."/>
            <person name="Miyauchi S."/>
            <person name="Kiss E."/>
            <person name="Drula E."/>
            <person name="Kohler A."/>
            <person name="Sanchez-Garcia M."/>
            <person name="Andreopoulos B."/>
            <person name="Barry K.W."/>
            <person name="Bonito G."/>
            <person name="Buee M."/>
            <person name="Carver A."/>
            <person name="Chen C."/>
            <person name="Cichocki N."/>
            <person name="Clum A."/>
            <person name="Culley D."/>
            <person name="Crous P.W."/>
            <person name="Fauchery L."/>
            <person name="Girlanda M."/>
            <person name="Hayes R."/>
            <person name="Keri Z."/>
            <person name="Labutti K."/>
            <person name="Lipzen A."/>
            <person name="Lombard V."/>
            <person name="Magnuson J."/>
            <person name="Maillard F."/>
            <person name="Morin E."/>
            <person name="Murat C."/>
            <person name="Nolan M."/>
            <person name="Ohm R."/>
            <person name="Pangilinan J."/>
            <person name="Pereira M."/>
            <person name="Perotto S."/>
            <person name="Peter M."/>
            <person name="Riley R."/>
            <person name="Sitrit Y."/>
            <person name="Stielow B."/>
            <person name="Szollosi G."/>
            <person name="Zifcakova L."/>
            <person name="Stursova M."/>
            <person name="Spatafora J.W."/>
            <person name="Tedersoo L."/>
            <person name="Vaario L.-M."/>
            <person name="Yamada A."/>
            <person name="Yan M."/>
            <person name="Wang P."/>
            <person name="Xu J."/>
            <person name="Bruns T."/>
            <person name="Baldrian P."/>
            <person name="Vilgalys R."/>
            <person name="Henrissat B."/>
            <person name="Grigoriev I.V."/>
            <person name="Hibbett D."/>
            <person name="Nagy L.G."/>
            <person name="Martin F.M."/>
        </authorList>
    </citation>
    <scope>NUCLEOTIDE SEQUENCE</scope>
    <source>
        <strain evidence="1">P2</strain>
    </source>
</reference>
<organism evidence="1 2">
    <name type="scientific">Thelephora ganbajun</name>
    <name type="common">Ganba fungus</name>
    <dbReference type="NCBI Taxonomy" id="370292"/>
    <lineage>
        <taxon>Eukaryota</taxon>
        <taxon>Fungi</taxon>
        <taxon>Dikarya</taxon>
        <taxon>Basidiomycota</taxon>
        <taxon>Agaricomycotina</taxon>
        <taxon>Agaricomycetes</taxon>
        <taxon>Thelephorales</taxon>
        <taxon>Thelephoraceae</taxon>
        <taxon>Thelephora</taxon>
    </lineage>
</organism>
<dbReference type="EMBL" id="MU118050">
    <property type="protein sequence ID" value="KAF9646725.1"/>
    <property type="molecule type" value="Genomic_DNA"/>
</dbReference>
<name>A0ACB6ZBG4_THEGA</name>
<sequence>MHNTKLLPTIYLPSSGGYTGSRITPEPATHLTTSSLLPAGGFHFAVIASKRTGVWLHPCPYAKPAVRFSTPPSHCASIPLDPETPPTRPALASTSDPNPTVELLKSLVPALVKDPASFEESISSICAAHDIDKSVISAMTQATRHSSVSPIKQERQFPSGSPGVTTWYSSHSLSVLHGPPSNLGPNVGDLYMHNNHAEASHQIWLFGLDHSWMRVDIANKVYHPIITNRVLSMRANGTPSWITAASYTTIKGHKEKAKAIE</sequence>